<feature type="transmembrane region" description="Helical" evidence="2">
    <location>
        <begin position="45"/>
        <end position="65"/>
    </location>
</feature>
<keyword evidence="5" id="KW-1185">Reference proteome</keyword>
<evidence type="ECO:0000256" key="1">
    <source>
        <dbReference type="SAM" id="MobiDB-lite"/>
    </source>
</evidence>
<keyword evidence="2" id="KW-0812">Transmembrane</keyword>
<dbReference type="RefSeq" id="WP_388309316.1">
    <property type="nucleotide sequence ID" value="NZ_JBIBDZ010000009.1"/>
</dbReference>
<feature type="domain" description="HPP transmembrane region" evidence="3">
    <location>
        <begin position="39"/>
        <end position="183"/>
    </location>
</feature>
<evidence type="ECO:0000313" key="5">
    <source>
        <dbReference type="Proteomes" id="UP001602370"/>
    </source>
</evidence>
<dbReference type="PANTHER" id="PTHR33741:SF5">
    <property type="entry name" value="TRANSMEMBRANE PROTEIN DDB_G0269096-RELATED"/>
    <property type="match status" value="1"/>
</dbReference>
<dbReference type="InterPro" id="IPR058581">
    <property type="entry name" value="TM_HPP"/>
</dbReference>
<evidence type="ECO:0000313" key="4">
    <source>
        <dbReference type="EMBL" id="MFF5921994.1"/>
    </source>
</evidence>
<dbReference type="Pfam" id="PF04982">
    <property type="entry name" value="TM_HPP"/>
    <property type="match status" value="1"/>
</dbReference>
<accession>A0ABW6XXB8</accession>
<gene>
    <name evidence="4" type="ORF">ACFY8C_27170</name>
</gene>
<feature type="region of interest" description="Disordered" evidence="1">
    <location>
        <begin position="1"/>
        <end position="40"/>
    </location>
</feature>
<dbReference type="InterPro" id="IPR007065">
    <property type="entry name" value="HPP"/>
</dbReference>
<name>A0ABW6XXB8_9ACTN</name>
<reference evidence="4 5" key="1">
    <citation type="submission" date="2024-10" db="EMBL/GenBank/DDBJ databases">
        <title>The Natural Products Discovery Center: Release of the First 8490 Sequenced Strains for Exploring Actinobacteria Biosynthetic Diversity.</title>
        <authorList>
            <person name="Kalkreuter E."/>
            <person name="Kautsar S.A."/>
            <person name="Yang D."/>
            <person name="Bader C.D."/>
            <person name="Teijaro C.N."/>
            <person name="Fluegel L."/>
            <person name="Davis C.M."/>
            <person name="Simpson J.R."/>
            <person name="Lauterbach L."/>
            <person name="Steele A.D."/>
            <person name="Gui C."/>
            <person name="Meng S."/>
            <person name="Li G."/>
            <person name="Viehrig K."/>
            <person name="Ye F."/>
            <person name="Su P."/>
            <person name="Kiefer A.F."/>
            <person name="Nichols A."/>
            <person name="Cepeda A.J."/>
            <person name="Yan W."/>
            <person name="Fan B."/>
            <person name="Jiang Y."/>
            <person name="Adhikari A."/>
            <person name="Zheng C.-J."/>
            <person name="Schuster L."/>
            <person name="Cowan T.M."/>
            <person name="Smanski M.J."/>
            <person name="Chevrette M.G."/>
            <person name="De Carvalho L.P.S."/>
            <person name="Shen B."/>
        </authorList>
    </citation>
    <scope>NUCLEOTIDE SEQUENCE [LARGE SCALE GENOMIC DNA]</scope>
    <source>
        <strain evidence="4 5">NPDC012605</strain>
    </source>
</reference>
<keyword evidence="2" id="KW-0472">Membrane</keyword>
<dbReference type="EMBL" id="JBIBDZ010000009">
    <property type="protein sequence ID" value="MFF5921994.1"/>
    <property type="molecule type" value="Genomic_DNA"/>
</dbReference>
<feature type="compositionally biased region" description="Low complexity" evidence="1">
    <location>
        <begin position="30"/>
        <end position="40"/>
    </location>
</feature>
<feature type="transmembrane region" description="Helical" evidence="2">
    <location>
        <begin position="71"/>
        <end position="90"/>
    </location>
</feature>
<organism evidence="4 5">
    <name type="scientific">Streptomyces flavochromogenes</name>
    <dbReference type="NCBI Taxonomy" id="68199"/>
    <lineage>
        <taxon>Bacteria</taxon>
        <taxon>Bacillati</taxon>
        <taxon>Actinomycetota</taxon>
        <taxon>Actinomycetes</taxon>
        <taxon>Kitasatosporales</taxon>
        <taxon>Streptomycetaceae</taxon>
        <taxon>Streptomyces</taxon>
    </lineage>
</organism>
<keyword evidence="2" id="KW-1133">Transmembrane helix</keyword>
<sequence>MSTDIAPHPDPTPAVTGSADVPRSRRPRLARMAGRAPARPTPAAAAHNISAATAALLALVAIGAVLHEPVLIPPLAASAALVHCAPALPLAQPRSVVVGHLLGAAAGYVVAIAAHGSAWAAALAAGVTLALTTLARTPHSPACATAVVIVLQEPAPGRFVPLLFGSTVLLVLTAYAASRVRRAAPRYPAYWW</sequence>
<evidence type="ECO:0000256" key="2">
    <source>
        <dbReference type="SAM" id="Phobius"/>
    </source>
</evidence>
<feature type="transmembrane region" description="Helical" evidence="2">
    <location>
        <begin position="102"/>
        <end position="131"/>
    </location>
</feature>
<dbReference type="Proteomes" id="UP001602370">
    <property type="component" value="Unassembled WGS sequence"/>
</dbReference>
<evidence type="ECO:0000259" key="3">
    <source>
        <dbReference type="Pfam" id="PF04982"/>
    </source>
</evidence>
<protein>
    <submittedName>
        <fullName evidence="4">HPP family protein</fullName>
    </submittedName>
</protein>
<proteinExistence type="predicted"/>
<feature type="transmembrane region" description="Helical" evidence="2">
    <location>
        <begin position="159"/>
        <end position="177"/>
    </location>
</feature>
<comment type="caution">
    <text evidence="4">The sequence shown here is derived from an EMBL/GenBank/DDBJ whole genome shotgun (WGS) entry which is preliminary data.</text>
</comment>
<dbReference type="PANTHER" id="PTHR33741">
    <property type="entry name" value="TRANSMEMBRANE PROTEIN DDB_G0269096-RELATED"/>
    <property type="match status" value="1"/>
</dbReference>